<sequence>MLYVKDAGVWKEATARGGPRGAMVWTTPGTYTWTVPEGVTSICAVCVGAGGTGESRANIGGSPQGGGGGGLAWGNDIPVTPGQVLNIVVGAAATSGRSGSTILHFDWLIATGGNKGGSFGPAPPTTDGTGGTSGGTKRQGGGSGGTGGHVTSGAGGGGGAGGYSGDGGRGGGFLGDFAQGQGGGGAGGQHTVSNTAGQSRGGGGVGIYGEGQNGLISGGGGSGGQNSPLAGGGNFGGGSGSRNNSSVIVPGASGAIRIIWGEGRAFPSTDTGSD</sequence>
<evidence type="ECO:0000259" key="2">
    <source>
        <dbReference type="Pfam" id="PF21722"/>
    </source>
</evidence>
<gene>
    <name evidence="3" type="ORF">SAMN05216456_1320</name>
</gene>
<dbReference type="Pfam" id="PF21722">
    <property type="entry name" value="Gly_rich_2"/>
    <property type="match status" value="1"/>
</dbReference>
<protein>
    <submittedName>
        <fullName evidence="3">Type I keratin, acidic</fullName>
    </submittedName>
</protein>
<dbReference type="Proteomes" id="UP000199074">
    <property type="component" value="Unassembled WGS sequence"/>
</dbReference>
<accession>A0A1I7N9R1</accession>
<evidence type="ECO:0000313" key="3">
    <source>
        <dbReference type="EMBL" id="SFV31371.1"/>
    </source>
</evidence>
<feature type="compositionally biased region" description="Gly residues" evidence="1">
    <location>
        <begin position="199"/>
        <end position="240"/>
    </location>
</feature>
<dbReference type="InterPro" id="IPR049304">
    <property type="entry name" value="Gly_rich_dom"/>
</dbReference>
<dbReference type="EMBL" id="FPCK01000001">
    <property type="protein sequence ID" value="SFV31371.1"/>
    <property type="molecule type" value="Genomic_DNA"/>
</dbReference>
<feature type="compositionally biased region" description="Gly residues" evidence="1">
    <location>
        <begin position="128"/>
        <end position="188"/>
    </location>
</feature>
<feature type="domain" description="Glycine-rich" evidence="2">
    <location>
        <begin position="26"/>
        <end position="260"/>
    </location>
</feature>
<evidence type="ECO:0000313" key="4">
    <source>
        <dbReference type="Proteomes" id="UP000199074"/>
    </source>
</evidence>
<evidence type="ECO:0000256" key="1">
    <source>
        <dbReference type="SAM" id="MobiDB-lite"/>
    </source>
</evidence>
<reference evidence="3 4" key="1">
    <citation type="submission" date="2016-10" db="EMBL/GenBank/DDBJ databases">
        <authorList>
            <person name="de Groot N.N."/>
        </authorList>
    </citation>
    <scope>NUCLEOTIDE SEQUENCE [LARGE SCALE GENOMIC DNA]</scope>
    <source>
        <strain evidence="3 4">IPL20</strain>
    </source>
</reference>
<feature type="region of interest" description="Disordered" evidence="1">
    <location>
        <begin position="116"/>
        <end position="248"/>
    </location>
</feature>
<proteinExistence type="predicted"/>
<dbReference type="AlphaFoldDB" id="A0A1I7N9R1"/>
<name>A0A1I7N9R1_9HYPH</name>
<keyword evidence="4" id="KW-1185">Reference proteome</keyword>
<organism evidence="3 4">
    <name type="scientific">Devosia crocina</name>
    <dbReference type="NCBI Taxonomy" id="429728"/>
    <lineage>
        <taxon>Bacteria</taxon>
        <taxon>Pseudomonadati</taxon>
        <taxon>Pseudomonadota</taxon>
        <taxon>Alphaproteobacteria</taxon>
        <taxon>Hyphomicrobiales</taxon>
        <taxon>Devosiaceae</taxon>
        <taxon>Devosia</taxon>
    </lineage>
</organism>
<dbReference type="STRING" id="429728.SAMN05216456_1320"/>